<evidence type="ECO:0000256" key="6">
    <source>
        <dbReference type="ARBA" id="ARBA00022989"/>
    </source>
</evidence>
<gene>
    <name evidence="10" type="ORF">P343_06035</name>
</gene>
<evidence type="ECO:0000313" key="11">
    <source>
        <dbReference type="Proteomes" id="UP000018296"/>
    </source>
</evidence>
<dbReference type="Gene3D" id="1.10.3720.10">
    <property type="entry name" value="MetI-like"/>
    <property type="match status" value="1"/>
</dbReference>
<dbReference type="CDD" id="cd06261">
    <property type="entry name" value="TM_PBP2"/>
    <property type="match status" value="1"/>
</dbReference>
<feature type="transmembrane region" description="Helical" evidence="8">
    <location>
        <begin position="130"/>
        <end position="149"/>
    </location>
</feature>
<dbReference type="GO" id="GO:0055085">
    <property type="term" value="P:transmembrane transport"/>
    <property type="evidence" value="ECO:0007669"/>
    <property type="project" value="InterPro"/>
</dbReference>
<keyword evidence="2 8" id="KW-0813">Transport</keyword>
<dbReference type="eggNOG" id="COG1177">
    <property type="taxonomic scope" value="Bacteria"/>
</dbReference>
<evidence type="ECO:0000256" key="5">
    <source>
        <dbReference type="ARBA" id="ARBA00022692"/>
    </source>
</evidence>
<protein>
    <submittedName>
        <fullName evidence="10">ABC transporter permease</fullName>
    </submittedName>
</protein>
<dbReference type="AlphaFoldDB" id="V6J7D7"/>
<feature type="transmembrane region" description="Helical" evidence="8">
    <location>
        <begin position="7"/>
        <end position="26"/>
    </location>
</feature>
<evidence type="ECO:0000256" key="3">
    <source>
        <dbReference type="ARBA" id="ARBA00022475"/>
    </source>
</evidence>
<dbReference type="STRING" id="1395513.P343_06035"/>
<feature type="transmembrane region" description="Helical" evidence="8">
    <location>
        <begin position="63"/>
        <end position="92"/>
    </location>
</feature>
<dbReference type="OrthoDB" id="9782004at2"/>
<comment type="caution">
    <text evidence="10">The sequence shown here is derived from an EMBL/GenBank/DDBJ whole genome shotgun (WGS) entry which is preliminary data.</text>
</comment>
<keyword evidence="5 8" id="KW-0812">Transmembrane</keyword>
<dbReference type="EMBL" id="AWTC01000004">
    <property type="protein sequence ID" value="EST12674.1"/>
    <property type="molecule type" value="Genomic_DNA"/>
</dbReference>
<reference evidence="10 11" key="1">
    <citation type="journal article" date="2013" name="Genome Announc.">
        <title>Genome Sequence of Sporolactobacillus laevolacticus DSM442, an Efficient Polymer-Grade D-Lactate Producer from Agricultural Waste Cottonseed as a Nitrogen Source.</title>
        <authorList>
            <person name="Wang H."/>
            <person name="Wang L."/>
            <person name="Ju J."/>
            <person name="Yu B."/>
            <person name="Ma Y."/>
        </authorList>
    </citation>
    <scope>NUCLEOTIDE SEQUENCE [LARGE SCALE GENOMIC DNA]</scope>
    <source>
        <strain evidence="10 11">DSM 442</strain>
    </source>
</reference>
<dbReference type="PROSITE" id="PS50928">
    <property type="entry name" value="ABC_TM1"/>
    <property type="match status" value="1"/>
</dbReference>
<evidence type="ECO:0000256" key="4">
    <source>
        <dbReference type="ARBA" id="ARBA00022519"/>
    </source>
</evidence>
<dbReference type="PATRIC" id="fig|1395513.3.peg.1234"/>
<evidence type="ECO:0000256" key="7">
    <source>
        <dbReference type="ARBA" id="ARBA00023136"/>
    </source>
</evidence>
<keyword evidence="6 8" id="KW-1133">Transmembrane helix</keyword>
<dbReference type="GO" id="GO:0005886">
    <property type="term" value="C:plasma membrane"/>
    <property type="evidence" value="ECO:0007669"/>
    <property type="project" value="UniProtKB-SubCell"/>
</dbReference>
<name>V6J7D7_9BACL</name>
<dbReference type="InterPro" id="IPR000515">
    <property type="entry name" value="MetI-like"/>
</dbReference>
<comment type="similarity">
    <text evidence="8">Belongs to the binding-protein-dependent transport system permease family.</text>
</comment>
<keyword evidence="11" id="KW-1185">Reference proteome</keyword>
<evidence type="ECO:0000259" key="9">
    <source>
        <dbReference type="PROSITE" id="PS50928"/>
    </source>
</evidence>
<keyword evidence="7 8" id="KW-0472">Membrane</keyword>
<accession>V6J7D7</accession>
<evidence type="ECO:0000256" key="8">
    <source>
        <dbReference type="RuleBase" id="RU363032"/>
    </source>
</evidence>
<dbReference type="PANTHER" id="PTHR43357:SF4">
    <property type="entry name" value="INNER MEMBRANE ABC TRANSPORTER PERMEASE PROTEIN YDCV"/>
    <property type="match status" value="1"/>
</dbReference>
<dbReference type="PANTHER" id="PTHR43357">
    <property type="entry name" value="INNER MEMBRANE ABC TRANSPORTER PERMEASE PROTEIN YDCV"/>
    <property type="match status" value="1"/>
</dbReference>
<dbReference type="Proteomes" id="UP000018296">
    <property type="component" value="Unassembled WGS sequence"/>
</dbReference>
<feature type="transmembrane region" description="Helical" evidence="8">
    <location>
        <begin position="188"/>
        <end position="210"/>
    </location>
</feature>
<feature type="transmembrane region" description="Helical" evidence="8">
    <location>
        <begin position="98"/>
        <end position="118"/>
    </location>
</feature>
<evidence type="ECO:0000256" key="1">
    <source>
        <dbReference type="ARBA" id="ARBA00004429"/>
    </source>
</evidence>
<feature type="transmembrane region" description="Helical" evidence="8">
    <location>
        <begin position="230"/>
        <end position="253"/>
    </location>
</feature>
<dbReference type="SUPFAM" id="SSF161098">
    <property type="entry name" value="MetI-like"/>
    <property type="match status" value="1"/>
</dbReference>
<dbReference type="RefSeq" id="WP_023509499.1">
    <property type="nucleotide sequence ID" value="NZ_AWTC01000004.1"/>
</dbReference>
<keyword evidence="3" id="KW-1003">Cell membrane</keyword>
<dbReference type="InterPro" id="IPR035906">
    <property type="entry name" value="MetI-like_sf"/>
</dbReference>
<sequence>MSEGKKWPFYLIVTLLALYLIIPLFVTLVYSLATSWTTTILPSGLTLKWYAQMFEDPTFINALIRTLVLIIVSMAVVILVMLPTVVIVSMHFPRLEKLFQSIVLLPYAMPGIILASGLLQTYSSIEVPKLILVGGAYFIVVMPYMYQGIRNSLHSVNMSSMIEAAELLGANQLKIFFSIIIPNIKKGILVSSLLSFSILFGEFTLTNLVVGGNYETIQIYLFRIMQVSGHISSAVVIAYLFVLSILSFLIILFTNGRKRKSV</sequence>
<evidence type="ECO:0000256" key="2">
    <source>
        <dbReference type="ARBA" id="ARBA00022448"/>
    </source>
</evidence>
<comment type="subcellular location">
    <subcellularLocation>
        <location evidence="1">Cell inner membrane</location>
        <topology evidence="1">Multi-pass membrane protein</topology>
    </subcellularLocation>
    <subcellularLocation>
        <location evidence="8">Cell membrane</location>
        <topology evidence="8">Multi-pass membrane protein</topology>
    </subcellularLocation>
</comment>
<proteinExistence type="inferred from homology"/>
<evidence type="ECO:0000313" key="10">
    <source>
        <dbReference type="EMBL" id="EST12674.1"/>
    </source>
</evidence>
<dbReference type="Pfam" id="PF00528">
    <property type="entry name" value="BPD_transp_1"/>
    <property type="match status" value="1"/>
</dbReference>
<keyword evidence="4" id="KW-0997">Cell inner membrane</keyword>
<feature type="domain" description="ABC transmembrane type-1" evidence="9">
    <location>
        <begin position="63"/>
        <end position="252"/>
    </location>
</feature>
<organism evidence="10 11">
    <name type="scientific">Sporolactobacillus laevolacticus DSM 442</name>
    <dbReference type="NCBI Taxonomy" id="1395513"/>
    <lineage>
        <taxon>Bacteria</taxon>
        <taxon>Bacillati</taxon>
        <taxon>Bacillota</taxon>
        <taxon>Bacilli</taxon>
        <taxon>Bacillales</taxon>
        <taxon>Sporolactobacillaceae</taxon>
        <taxon>Sporolactobacillus</taxon>
    </lineage>
</organism>